<dbReference type="InterPro" id="IPR008928">
    <property type="entry name" value="6-hairpin_glycosidase_sf"/>
</dbReference>
<keyword evidence="1" id="KW-0732">Signal</keyword>
<evidence type="ECO:0000259" key="3">
    <source>
        <dbReference type="Pfam" id="PF21307"/>
    </source>
</evidence>
<keyword evidence="5" id="KW-0378">Hydrolase</keyword>
<dbReference type="STRING" id="688246.Premu_2845"/>
<dbReference type="AlphaFoldDB" id="F8N5N3"/>
<feature type="domain" description="Alpha fucosidase A-like C-terminal" evidence="3">
    <location>
        <begin position="1010"/>
        <end position="1108"/>
    </location>
</feature>
<feature type="chain" id="PRO_5003375404" evidence="1">
    <location>
        <begin position="24"/>
        <end position="1111"/>
    </location>
</feature>
<dbReference type="Gene3D" id="1.50.10.10">
    <property type="match status" value="1"/>
</dbReference>
<dbReference type="GO" id="GO:0004560">
    <property type="term" value="F:alpha-L-fucosidase activity"/>
    <property type="evidence" value="ECO:0007669"/>
    <property type="project" value="UniProtKB-EC"/>
</dbReference>
<feature type="domain" description="Glycosyl hydrolase family 95 catalytic" evidence="4">
    <location>
        <begin position="587"/>
        <end position="1008"/>
    </location>
</feature>
<sequence length="1111" mass="124497">MKIQKWFYVALLATALPSTTCLAQDYPKVSTTGDEYWYYVKFLRTGNVLENEGSDKQCKTAVAKISKESSRLWKIVSTGASNEKKYQLVSKARNTIYVNGSNKNSSRFSTNKTATGTNAFQIFYSTNTSYGYDALEIATDSTANIAMNQVGEVKAGQLIGLWNKGDMSNVLKFYSKENMEFDYSMPQISTASDLHYYFIQFQNGKYYLAANGLKNSCIVGTLSGNDRNAILWRVYQIGDKYSFTNKLGQTLYITKNSSPKTINVENDKSSADSLFYIVKSSNTLGGFEIGTATSGQNFFNIYQGNKVGNKISVWNLGDNGNVVRFIPESDIVSVISIASYTPKNKYTLWYTQPAENWMTSCLPIGDGQFGATLMGQIAVDDIQFNDKTLWSGKLGARTSSDNYGFYLNFGNLYIMSKGMHSATNYVRYLDINDAIAGVNFTSDGVDYQRSYFASNPDSCIVIRYKASQNGHINAVLRLKNQNGKDSCYNIDNSQQATISFNGTIARQGDSGVTVEPESYVCSARVVIDGGSLKKNSAGLIEVIGANSMIIYLRGLTDYDPDAPQYVSGAALLPTRVAAIVQKAQKKGYETLLAAHKADYKQWFDRCQLTLSNAKNNIPTPTLIANYKNDPKANLFLEELYFSYGRYLLISSSRGVSLPANLQGIWNNNNTPAWHADIHSNINVQMNYWPAEPTNLSELHMPFLNYIYREACVKPTWRQYAKDMGGVNAGWTLPTENNIYGSGTTFAPTYTIANAWYCQHLWQHYQYTLDKDYLRRQAFPAMKSCVEYWFQKLVKANDGTYECPDEWSPEHGPTENATAHSQQLVWNLFNNTRKAIAVLGKSVASKEFRNKLNNYLVKVDDGCHTEKNPLDGKTYLREWKYTSQFNNPQKIGIYEYKNHRHISHLMGLYPCDEIGPDINRAIFDAARTSLIARGDDHGTGWSLGHKMNLNARAYLGDHCHNLIKRALQQTWTTSVNEAAGGIYENLWDAHAPYQIDGNFGFTAGIAEMLLQSRFDKLEILPALPTEYWLKGSVSGLRAVGNFTVDITWDNAIAQKITIVSHSGTKCVVKYKGIEKDYRITDSSGRKVKTETVKAGEISFPTLKGGIYTIDRI</sequence>
<dbReference type="Pfam" id="PF22124">
    <property type="entry name" value="Glyco_hydro_95_cat"/>
    <property type="match status" value="1"/>
</dbReference>
<keyword evidence="6" id="KW-1185">Reference proteome</keyword>
<feature type="signal peptide" evidence="1">
    <location>
        <begin position="1"/>
        <end position="23"/>
    </location>
</feature>
<dbReference type="InterPro" id="IPR054363">
    <property type="entry name" value="GH95_cat"/>
</dbReference>
<evidence type="ECO:0000313" key="5">
    <source>
        <dbReference type="EMBL" id="EGN58191.1"/>
    </source>
</evidence>
<dbReference type="EC" id="3.2.1.51" evidence="5"/>
<dbReference type="Pfam" id="PF14498">
    <property type="entry name" value="Glyco_hyd_65N_2"/>
    <property type="match status" value="2"/>
</dbReference>
<reference evidence="6" key="1">
    <citation type="journal article" date="2011" name="Stand. Genomic Sci.">
        <title>Non-contiguous finished genome sequence of the opportunistic oral pathogen Prevotella multisaccharivorax type strain (PPPA20).</title>
        <authorList>
            <person name="Pati A."/>
            <person name="Gronow S."/>
            <person name="Lu M."/>
            <person name="Lapidus A."/>
            <person name="Nolan M."/>
            <person name="Lucas S."/>
            <person name="Hammon N."/>
            <person name="Deshpande S."/>
            <person name="Cheng J.F."/>
            <person name="Tapia R."/>
            <person name="Han C."/>
            <person name="Goodwin L."/>
            <person name="Pitluck S."/>
            <person name="Liolios K."/>
            <person name="Pagani I."/>
            <person name="Mavromatis K."/>
            <person name="Mikhailova N."/>
            <person name="Huntemann M."/>
            <person name="Chen A."/>
            <person name="Palaniappan K."/>
            <person name="Land M."/>
            <person name="Hauser L."/>
            <person name="Detter J.C."/>
            <person name="Brambilla E.M."/>
            <person name="Rohde M."/>
            <person name="Goker M."/>
            <person name="Woyke T."/>
            <person name="Bristow J."/>
            <person name="Eisen J.A."/>
            <person name="Markowitz V."/>
            <person name="Hugenholtz P."/>
            <person name="Kyrpides N.C."/>
            <person name="Klenk H.P."/>
            <person name="Ivanova N."/>
        </authorList>
    </citation>
    <scope>NUCLEOTIDE SEQUENCE [LARGE SCALE GENOMIC DNA]</scope>
    <source>
        <strain evidence="6">DSM 17128</strain>
    </source>
</reference>
<evidence type="ECO:0000256" key="1">
    <source>
        <dbReference type="SAM" id="SignalP"/>
    </source>
</evidence>
<dbReference type="Proteomes" id="UP000002772">
    <property type="component" value="Unassembled WGS sequence"/>
</dbReference>
<dbReference type="SUPFAM" id="SSF48208">
    <property type="entry name" value="Six-hairpin glycosidases"/>
    <property type="match status" value="1"/>
</dbReference>
<dbReference type="eggNOG" id="COG1554">
    <property type="taxonomic scope" value="Bacteria"/>
</dbReference>
<dbReference type="InterPro" id="IPR013780">
    <property type="entry name" value="Glyco_hydro_b"/>
</dbReference>
<organism evidence="5 6">
    <name type="scientific">Hallella multisaccharivorax DSM 17128</name>
    <dbReference type="NCBI Taxonomy" id="688246"/>
    <lineage>
        <taxon>Bacteria</taxon>
        <taxon>Pseudomonadati</taxon>
        <taxon>Bacteroidota</taxon>
        <taxon>Bacteroidia</taxon>
        <taxon>Bacteroidales</taxon>
        <taxon>Prevotellaceae</taxon>
        <taxon>Hallella</taxon>
    </lineage>
</organism>
<dbReference type="EMBL" id="GL945017">
    <property type="protein sequence ID" value="EGN58191.1"/>
    <property type="molecule type" value="Genomic_DNA"/>
</dbReference>
<feature type="domain" description="Glycosyl hydrolase family 95 N-terminal" evidence="2">
    <location>
        <begin position="348"/>
        <end position="401"/>
    </location>
</feature>
<dbReference type="Pfam" id="PF21307">
    <property type="entry name" value="Glyco_hydro_95_C"/>
    <property type="match status" value="1"/>
</dbReference>
<dbReference type="HOGENOM" id="CLU_004617_2_0_10"/>
<dbReference type="PANTHER" id="PTHR31084:SF0">
    <property type="entry name" value="ALPHA-L-FUCOSIDASE 2"/>
    <property type="match status" value="1"/>
</dbReference>
<feature type="domain" description="Glycosyl hydrolase family 95 N-terminal" evidence="2">
    <location>
        <begin position="403"/>
        <end position="559"/>
    </location>
</feature>
<accession>F8N5N3</accession>
<dbReference type="Gene3D" id="2.70.98.50">
    <property type="entry name" value="putative glycoside hydrolase family protein from bacillus halodurans"/>
    <property type="match status" value="1"/>
</dbReference>
<evidence type="ECO:0000259" key="2">
    <source>
        <dbReference type="Pfam" id="PF14498"/>
    </source>
</evidence>
<dbReference type="RefSeq" id="WP_007576227.1">
    <property type="nucleotide sequence ID" value="NZ_BPTS01000002.1"/>
</dbReference>
<evidence type="ECO:0000313" key="6">
    <source>
        <dbReference type="Proteomes" id="UP000002772"/>
    </source>
</evidence>
<gene>
    <name evidence="5" type="ORF">Premu_2845</name>
</gene>
<dbReference type="InterPro" id="IPR027414">
    <property type="entry name" value="GH95_N_dom"/>
</dbReference>
<dbReference type="OrthoDB" id="9802600at2"/>
<proteinExistence type="predicted"/>
<keyword evidence="5" id="KW-0326">Glycosidase</keyword>
<evidence type="ECO:0000259" key="4">
    <source>
        <dbReference type="Pfam" id="PF22124"/>
    </source>
</evidence>
<dbReference type="GO" id="GO:0005975">
    <property type="term" value="P:carbohydrate metabolic process"/>
    <property type="evidence" value="ECO:0007669"/>
    <property type="project" value="InterPro"/>
</dbReference>
<name>F8N5N3_9BACT</name>
<dbReference type="InterPro" id="IPR012341">
    <property type="entry name" value="6hp_glycosidase-like_sf"/>
</dbReference>
<dbReference type="InterPro" id="IPR049053">
    <property type="entry name" value="AFCA-like_C"/>
</dbReference>
<dbReference type="Gene3D" id="2.60.40.1180">
    <property type="entry name" value="Golgi alpha-mannosidase II"/>
    <property type="match status" value="1"/>
</dbReference>
<protein>
    <submittedName>
        <fullName evidence="5">Alpha-L-fucosidase</fullName>
        <ecNumber evidence="5">3.2.1.51</ecNumber>
    </submittedName>
</protein>
<dbReference type="PANTHER" id="PTHR31084">
    <property type="entry name" value="ALPHA-L-FUCOSIDASE 2"/>
    <property type="match status" value="1"/>
</dbReference>